<dbReference type="HOGENOM" id="CLU_464766_0_0_1"/>
<accession>U5H236</accession>
<evidence type="ECO:0000313" key="3">
    <source>
        <dbReference type="Proteomes" id="UP000017200"/>
    </source>
</evidence>
<dbReference type="EMBL" id="GL541650">
    <property type="protein sequence ID" value="KDE08391.1"/>
    <property type="molecule type" value="Genomic_DNA"/>
</dbReference>
<dbReference type="OrthoDB" id="7250310at2759"/>
<gene>
    <name evidence="1" type="ORF">MVLG_01427</name>
</gene>
<dbReference type="InParanoid" id="U5H236"/>
<reference evidence="2" key="4">
    <citation type="submission" date="2015-06" db="UniProtKB">
        <authorList>
            <consortium name="EnsemblFungi"/>
        </authorList>
    </citation>
    <scope>IDENTIFICATION</scope>
</reference>
<name>U5H236_USTV1</name>
<reference evidence="3" key="1">
    <citation type="submission" date="2010-11" db="EMBL/GenBank/DDBJ databases">
        <title>The genome sequence of Microbotryum violaceum strain p1A1 Lamole.</title>
        <authorList>
            <person name="Cuomo C."/>
            <person name="Perlin M."/>
            <person name="Young S.K."/>
            <person name="Zeng Q."/>
            <person name="Gargeya S."/>
            <person name="Alvarado L."/>
            <person name="Berlin A."/>
            <person name="Chapman S.B."/>
            <person name="Chen Z."/>
            <person name="Freedman E."/>
            <person name="Gellesch M."/>
            <person name="Goldberg J."/>
            <person name="Griggs A."/>
            <person name="Gujja S."/>
            <person name="Heilman E."/>
            <person name="Heiman D."/>
            <person name="Howarth C."/>
            <person name="Mehta T."/>
            <person name="Neiman D."/>
            <person name="Pearson M."/>
            <person name="Roberts A."/>
            <person name="Saif S."/>
            <person name="Shea T."/>
            <person name="Shenoy N."/>
            <person name="Sisk P."/>
            <person name="Stolte C."/>
            <person name="Sykes S."/>
            <person name="White J."/>
            <person name="Yandava C."/>
            <person name="Haas B."/>
            <person name="Nusbaum C."/>
            <person name="Birren B."/>
        </authorList>
    </citation>
    <scope>NUCLEOTIDE SEQUENCE [LARGE SCALE GENOMIC DNA]</scope>
    <source>
        <strain evidence="3">p1A1 Lamole</strain>
    </source>
</reference>
<dbReference type="EMBL" id="AEIJ01000128">
    <property type="status" value="NOT_ANNOTATED_CDS"/>
    <property type="molecule type" value="Genomic_DNA"/>
</dbReference>
<dbReference type="Proteomes" id="UP000017200">
    <property type="component" value="Unassembled WGS sequence"/>
</dbReference>
<evidence type="ECO:0000313" key="2">
    <source>
        <dbReference type="EnsemblFungi" id="MVLG_01427T0"/>
    </source>
</evidence>
<organism evidence="1">
    <name type="scientific">Microbotryum lychnidis-dioicae (strain p1A1 Lamole / MvSl-1064)</name>
    <name type="common">Anther smut fungus</name>
    <dbReference type="NCBI Taxonomy" id="683840"/>
    <lineage>
        <taxon>Eukaryota</taxon>
        <taxon>Fungi</taxon>
        <taxon>Dikarya</taxon>
        <taxon>Basidiomycota</taxon>
        <taxon>Pucciniomycotina</taxon>
        <taxon>Microbotryomycetes</taxon>
        <taxon>Microbotryales</taxon>
        <taxon>Microbotryaceae</taxon>
        <taxon>Microbotryum</taxon>
    </lineage>
</organism>
<protein>
    <submittedName>
        <fullName evidence="1 2">Uncharacterized protein</fullName>
    </submittedName>
</protein>
<keyword evidence="3" id="KW-1185">Reference proteome</keyword>
<reference evidence="1 3" key="3">
    <citation type="journal article" date="2015" name="BMC Genomics">
        <title>Sex and parasites: genomic and transcriptomic analysis of Microbotryum lychnidis-dioicae, the biotrophic and plant-castrating anther smut fungus.</title>
        <authorList>
            <person name="Perlin M.H."/>
            <person name="Amselem J."/>
            <person name="Fontanillas E."/>
            <person name="Toh S.S."/>
            <person name="Chen Z."/>
            <person name="Goldberg J."/>
            <person name="Duplessis S."/>
            <person name="Henrissat B."/>
            <person name="Young S."/>
            <person name="Zeng Q."/>
            <person name="Aguileta G."/>
            <person name="Petit E."/>
            <person name="Badouin H."/>
            <person name="Andrews J."/>
            <person name="Razeeq D."/>
            <person name="Gabaldon T."/>
            <person name="Quesneville H."/>
            <person name="Giraud T."/>
            <person name="Hood M.E."/>
            <person name="Schultz D.J."/>
            <person name="Cuomo C.A."/>
        </authorList>
    </citation>
    <scope>NUCLEOTIDE SEQUENCE [LARGE SCALE GENOMIC DNA]</scope>
    <source>
        <strain evidence="1">P1A1 Lamole</strain>
        <strain evidence="3">p1A1 Lamole</strain>
    </source>
</reference>
<proteinExistence type="predicted"/>
<dbReference type="EnsemblFungi" id="MVLG_01427T0">
    <property type="protein sequence ID" value="MVLG_01427T0"/>
    <property type="gene ID" value="MVLG_01427"/>
</dbReference>
<sequence>MGTLFRRRRYESMRIMRTLIQGPLIVASLAVGLQLASAAAPLSANDLSLARRNKSNFEAGIKRRDSCSPSSCPQVANAVSTCDSSGACDFTCGPNLLKDRDEGKCECILEGCPAVGNSTRFCNASGICDFTCNGGRKKVGDQCVCDTEGGCPSCTPSMCPIVPNAISSCTSSGMCNFSCTRGLIRFAGKCNCNEFFCTTSAFDNASNAWCNNDTGSCDFACNSGTKKVGDNCVCDVAQCSSIANVASSSCPSANAPCDFDCAAGFKRDGRQCVCDDDQCPRVPHAAFNFCNDSGICDFDCADRFIQKDRQCVCDPARCTDVVPNGASVCNSDGSGCHTTCNVGFKLAFGQCVCDVDQCPYITNSFTFCDHSGACGFQCYPGYRKENGQCVQGSIGAALCRVNECPVIANGRRICNSSGKCDFTCLDDFTKSNGKCMRTRCTKASQCPAVANASSICSRHACSFECREGFRNVNGVCVPKPAPCTKKSIALYQGYQSGKRGQRPVTVTSVEACAAYCVLRKCVSFDFYNPNQCEIQIGGGGFDRFGSAKRVVHGVPGKCSDFIGSIPIKAAGKACSNLQVCPATTAPR</sequence>
<dbReference type="AlphaFoldDB" id="U5H236"/>
<evidence type="ECO:0000313" key="1">
    <source>
        <dbReference type="EMBL" id="KDE08391.1"/>
    </source>
</evidence>
<reference evidence="1" key="2">
    <citation type="submission" date="2010-11" db="EMBL/GenBank/DDBJ databases">
        <authorList>
            <consortium name="The Broad Institute Genome Sequencing Platform"/>
            <person name="Earl A."/>
            <person name="Ward D."/>
            <person name="Feldgarden M."/>
            <person name="Gevers D."/>
            <person name="Butler R."/>
            <person name="Young S.K."/>
            <person name="Zeng Q."/>
            <person name="Gargeya S."/>
            <person name="Fitzgerald M."/>
            <person name="Haas B."/>
            <person name="Abouelleil A."/>
            <person name="Alvarado L."/>
            <person name="Arachchi H.M."/>
            <person name="Berlin A."/>
            <person name="Brown A."/>
            <person name="Chapman S.B."/>
            <person name="Chen Z."/>
            <person name="Dunbar C."/>
            <person name="Freedman E."/>
            <person name="Gearin G."/>
            <person name="Gellesch M."/>
            <person name="Goldberg J."/>
            <person name="Griggs A."/>
            <person name="Gujja S."/>
            <person name="Heilman E."/>
            <person name="Heiman D."/>
            <person name="Howarth C."/>
            <person name="Larson L."/>
            <person name="Lui A."/>
            <person name="MacDonald P.J.P."/>
            <person name="Mehta T."/>
            <person name="Montmayeur A."/>
            <person name="Murphy C."/>
            <person name="Neiman D."/>
            <person name="Pearson M."/>
            <person name="Priest M."/>
            <person name="Roberts A."/>
            <person name="Saif S."/>
            <person name="Shea T."/>
            <person name="Shenoy N."/>
            <person name="Sisk P."/>
            <person name="Stolte C."/>
            <person name="Sykes S."/>
            <person name="White J."/>
            <person name="Yandava C."/>
            <person name="Wortman J."/>
            <person name="Nusbaum C."/>
            <person name="Birren B."/>
        </authorList>
    </citation>
    <scope>NUCLEOTIDE SEQUENCE</scope>
    <source>
        <strain evidence="1">P1A1 Lamole</strain>
    </source>
</reference>